<dbReference type="RefSeq" id="WP_168675550.1">
    <property type="nucleotide sequence ID" value="NZ_JAAVTK010000029.1"/>
</dbReference>
<reference evidence="1 2" key="1">
    <citation type="submission" date="2020-03" db="EMBL/GenBank/DDBJ databases">
        <title>Genomic Encyclopedia of Type Strains, Phase IV (KMG-V): Genome sequencing to study the core and pangenomes of soil and plant-associated prokaryotes.</title>
        <authorList>
            <person name="Whitman W."/>
        </authorList>
    </citation>
    <scope>NUCLEOTIDE SEQUENCE [LARGE SCALE GENOMIC DNA]</scope>
    <source>
        <strain evidence="1 2">1B</strain>
    </source>
</reference>
<dbReference type="Proteomes" id="UP000717634">
    <property type="component" value="Unassembled WGS sequence"/>
</dbReference>
<dbReference type="EMBL" id="JAAVTK010000029">
    <property type="protein sequence ID" value="NKI92011.1"/>
    <property type="molecule type" value="Genomic_DNA"/>
</dbReference>
<proteinExistence type="predicted"/>
<evidence type="ECO:0000313" key="1">
    <source>
        <dbReference type="EMBL" id="NKI92011.1"/>
    </source>
</evidence>
<accession>A0ABX1HP69</accession>
<protein>
    <submittedName>
        <fullName evidence="1">Uncharacterized protein</fullName>
    </submittedName>
</protein>
<evidence type="ECO:0000313" key="2">
    <source>
        <dbReference type="Proteomes" id="UP000717634"/>
    </source>
</evidence>
<comment type="caution">
    <text evidence="1">The sequence shown here is derived from an EMBL/GenBank/DDBJ whole genome shotgun (WGS) entry which is preliminary data.</text>
</comment>
<sequence>MDSIQHTALRQDPHLAPLVSALQAPKLPAAERTSTLLRLAALQEQYTVYRWDSLRVATAGHLAFVQALDSVYKSPAAQLERADPNRGRIVLDGTSVHVVVKTGPQIVKNLYVQSPSPASHPQLYHLLHAALELYRQQQPAAILDQRYTNGY</sequence>
<keyword evidence="2" id="KW-1185">Reference proteome</keyword>
<gene>
    <name evidence="1" type="ORF">HBN54_004635</name>
</gene>
<name>A0ABX1HP69_9BACT</name>
<organism evidence="1 2">
    <name type="scientific">Hymenobacter artigasi</name>
    <dbReference type="NCBI Taxonomy" id="2719616"/>
    <lineage>
        <taxon>Bacteria</taxon>
        <taxon>Pseudomonadati</taxon>
        <taxon>Bacteroidota</taxon>
        <taxon>Cytophagia</taxon>
        <taxon>Cytophagales</taxon>
        <taxon>Hymenobacteraceae</taxon>
        <taxon>Hymenobacter</taxon>
    </lineage>
</organism>